<organism evidence="6 7">
    <name type="scientific">Streptomyces phyllanthi</name>
    <dbReference type="NCBI Taxonomy" id="1803180"/>
    <lineage>
        <taxon>Bacteria</taxon>
        <taxon>Bacillati</taxon>
        <taxon>Actinomycetota</taxon>
        <taxon>Actinomycetes</taxon>
        <taxon>Kitasatosporales</taxon>
        <taxon>Streptomycetaceae</taxon>
        <taxon>Streptomyces</taxon>
    </lineage>
</organism>
<dbReference type="InterPro" id="IPR020806">
    <property type="entry name" value="PKS_PP-bd"/>
</dbReference>
<dbReference type="GO" id="GO:0043041">
    <property type="term" value="P:amino acid activation for nonribosomal peptide biosynthetic process"/>
    <property type="evidence" value="ECO:0007669"/>
    <property type="project" value="TreeGrafter"/>
</dbReference>
<dbReference type="GO" id="GO:0017000">
    <property type="term" value="P:antibiotic biosynthetic process"/>
    <property type="evidence" value="ECO:0007669"/>
    <property type="project" value="UniProtKB-ARBA"/>
</dbReference>
<dbReference type="Pfam" id="PF00668">
    <property type="entry name" value="Condensation"/>
    <property type="match status" value="1"/>
</dbReference>
<comment type="cofactor">
    <cofactor evidence="1">
        <name>pantetheine 4'-phosphate</name>
        <dbReference type="ChEBI" id="CHEBI:47942"/>
    </cofactor>
</comment>
<reference evidence="6 7" key="1">
    <citation type="submission" date="2019-07" db="EMBL/GenBank/DDBJ databases">
        <title>New species of Amycolatopsis and Streptomyces.</title>
        <authorList>
            <person name="Duangmal K."/>
            <person name="Teo W.F.A."/>
            <person name="Lipun K."/>
        </authorList>
    </citation>
    <scope>NUCLEOTIDE SEQUENCE [LARGE SCALE GENOMIC DNA]</scope>
    <source>
        <strain evidence="6 7">TISTR 2346</strain>
    </source>
</reference>
<dbReference type="GO" id="GO:0031177">
    <property type="term" value="F:phosphopantetheine binding"/>
    <property type="evidence" value="ECO:0007669"/>
    <property type="project" value="InterPro"/>
</dbReference>
<dbReference type="FunFam" id="3.40.50.12780:FF:000012">
    <property type="entry name" value="Non-ribosomal peptide synthetase"/>
    <property type="match status" value="1"/>
</dbReference>
<dbReference type="CDD" id="cd05930">
    <property type="entry name" value="A_NRPS"/>
    <property type="match status" value="1"/>
</dbReference>
<dbReference type="InterPro" id="IPR036736">
    <property type="entry name" value="ACP-like_sf"/>
</dbReference>
<dbReference type="InterPro" id="IPR000873">
    <property type="entry name" value="AMP-dep_synth/lig_dom"/>
</dbReference>
<keyword evidence="7" id="KW-1185">Reference proteome</keyword>
<evidence type="ECO:0000313" key="6">
    <source>
        <dbReference type="EMBL" id="MPY39617.1"/>
    </source>
</evidence>
<dbReference type="Gene3D" id="1.10.1200.10">
    <property type="entry name" value="ACP-like"/>
    <property type="match status" value="1"/>
</dbReference>
<dbReference type="InterPro" id="IPR006162">
    <property type="entry name" value="Ppantetheine_attach_site"/>
</dbReference>
<dbReference type="InterPro" id="IPR025110">
    <property type="entry name" value="AMP-bd_C"/>
</dbReference>
<dbReference type="CDD" id="cd19531">
    <property type="entry name" value="LCL_NRPS-like"/>
    <property type="match status" value="1"/>
</dbReference>
<dbReference type="AlphaFoldDB" id="A0A5N8VWI9"/>
<dbReference type="GO" id="GO:0072330">
    <property type="term" value="P:monocarboxylic acid biosynthetic process"/>
    <property type="evidence" value="ECO:0007669"/>
    <property type="project" value="UniProtKB-ARBA"/>
</dbReference>
<dbReference type="Pfam" id="PF13193">
    <property type="entry name" value="AMP-binding_C"/>
    <property type="match status" value="1"/>
</dbReference>
<dbReference type="SUPFAM" id="SSF47336">
    <property type="entry name" value="ACP-like"/>
    <property type="match status" value="1"/>
</dbReference>
<dbReference type="EMBL" id="VJZE01000026">
    <property type="protein sequence ID" value="MPY39617.1"/>
    <property type="molecule type" value="Genomic_DNA"/>
</dbReference>
<evidence type="ECO:0000256" key="4">
    <source>
        <dbReference type="ARBA" id="ARBA00022553"/>
    </source>
</evidence>
<dbReference type="FunFam" id="3.30.559.30:FF:000001">
    <property type="entry name" value="Non-ribosomal peptide synthetase"/>
    <property type="match status" value="1"/>
</dbReference>
<dbReference type="Gene3D" id="3.40.50.980">
    <property type="match status" value="2"/>
</dbReference>
<dbReference type="SUPFAM" id="SSF56801">
    <property type="entry name" value="Acetyl-CoA synthetase-like"/>
    <property type="match status" value="1"/>
</dbReference>
<feature type="domain" description="Carrier" evidence="5">
    <location>
        <begin position="569"/>
        <end position="644"/>
    </location>
</feature>
<dbReference type="OrthoDB" id="2472181at2"/>
<proteinExistence type="inferred from homology"/>
<dbReference type="Pfam" id="PF00501">
    <property type="entry name" value="AMP-binding"/>
    <property type="match status" value="1"/>
</dbReference>
<dbReference type="Gene3D" id="2.30.38.10">
    <property type="entry name" value="Luciferase, Domain 3"/>
    <property type="match status" value="1"/>
</dbReference>
<evidence type="ECO:0000256" key="3">
    <source>
        <dbReference type="ARBA" id="ARBA00022450"/>
    </source>
</evidence>
<protein>
    <submittedName>
        <fullName evidence="6">Amino acid adenylation domain-containing protein</fullName>
    </submittedName>
</protein>
<dbReference type="InterPro" id="IPR001242">
    <property type="entry name" value="Condensation_dom"/>
</dbReference>
<accession>A0A5N8VWI9</accession>
<dbReference type="PANTHER" id="PTHR45527:SF1">
    <property type="entry name" value="FATTY ACID SYNTHASE"/>
    <property type="match status" value="1"/>
</dbReference>
<dbReference type="Gene3D" id="3.30.300.30">
    <property type="match status" value="1"/>
</dbReference>
<dbReference type="Pfam" id="PF00550">
    <property type="entry name" value="PP-binding"/>
    <property type="match status" value="1"/>
</dbReference>
<gene>
    <name evidence="6" type="ORF">FNH04_06705</name>
</gene>
<dbReference type="GO" id="GO:0044550">
    <property type="term" value="P:secondary metabolite biosynthetic process"/>
    <property type="evidence" value="ECO:0007669"/>
    <property type="project" value="TreeGrafter"/>
</dbReference>
<evidence type="ECO:0000313" key="7">
    <source>
        <dbReference type="Proteomes" id="UP000326979"/>
    </source>
</evidence>
<evidence type="ECO:0000256" key="1">
    <source>
        <dbReference type="ARBA" id="ARBA00001957"/>
    </source>
</evidence>
<keyword evidence="3" id="KW-0596">Phosphopantetheine</keyword>
<evidence type="ECO:0000259" key="5">
    <source>
        <dbReference type="PROSITE" id="PS50075"/>
    </source>
</evidence>
<comment type="caution">
    <text evidence="6">The sequence shown here is derived from an EMBL/GenBank/DDBJ whole genome shotgun (WGS) entry which is preliminary data.</text>
</comment>
<dbReference type="Gene3D" id="3.30.559.10">
    <property type="entry name" value="Chloramphenicol acetyltransferase-like domain"/>
    <property type="match status" value="1"/>
</dbReference>
<dbReference type="GO" id="GO:0008610">
    <property type="term" value="P:lipid biosynthetic process"/>
    <property type="evidence" value="ECO:0007669"/>
    <property type="project" value="UniProtKB-ARBA"/>
</dbReference>
<dbReference type="PANTHER" id="PTHR45527">
    <property type="entry name" value="NONRIBOSOMAL PEPTIDE SYNTHETASE"/>
    <property type="match status" value="1"/>
</dbReference>
<dbReference type="SUPFAM" id="SSF52777">
    <property type="entry name" value="CoA-dependent acyltransferases"/>
    <property type="match status" value="2"/>
</dbReference>
<dbReference type="PROSITE" id="PS50075">
    <property type="entry name" value="CARRIER"/>
    <property type="match status" value="1"/>
</dbReference>
<dbReference type="GO" id="GO:0005737">
    <property type="term" value="C:cytoplasm"/>
    <property type="evidence" value="ECO:0007669"/>
    <property type="project" value="TreeGrafter"/>
</dbReference>
<comment type="similarity">
    <text evidence="2">Belongs to the ATP-dependent AMP-binding enzyme family.</text>
</comment>
<feature type="non-terminal residue" evidence="6">
    <location>
        <position position="1095"/>
    </location>
</feature>
<dbReference type="InterPro" id="IPR045851">
    <property type="entry name" value="AMP-bd_C_sf"/>
</dbReference>
<dbReference type="InterPro" id="IPR009081">
    <property type="entry name" value="PP-bd_ACP"/>
</dbReference>
<name>A0A5N8VWI9_9ACTN</name>
<dbReference type="Proteomes" id="UP000326979">
    <property type="component" value="Unassembled WGS sequence"/>
</dbReference>
<sequence length="1095" mass="114993">MRCCSRRAASTRICTTSSSSGRPAAVPVPRFPERRVQAEVLAVASDHPSDGEKADFVAVHELIAARAAAHPDAVAVVCGERSLTYAGLVGRSARLARYLRALGVGPESAVGLYLPRGVEMVAAVLAVWQAGGAYLPLDPDYPPERLAFMLTDGGAAVLVGDRTAVGVPDGAVAKAVDDGRVVWLDDPAVRADLAALPTAPPEPVPVDPAGLAYTIYTSGSTGTPKGVQVPHAGLANLVAGLGPVLGVAPGVRMLQFASFSFDAAVLDIAATLACGGTLVVATGQERAEPSRLTAMLQAGAVQAASVVPSLLGVLSPEDLPGLGTVLVGAERLTERVARAWARNRRLVNTYGPTEASVMVTTGQVDPETREAPPIGSALSNTTLHVLDEELRPVPAGGTGELFIGGPQVARGYGRRPALTAERFVADPFAGDGTRLYRTGDRVRWTAAGDLEFVGRTDDQVKVRGFRVELGEVEAALAGHPGVRTAVVALAGHGTRSRLAAYLVPADPGASVPGPADLRKYLRGRLPGFMIPASFTELAAPPLTPAGKIDRAALPDPGSDRPDLDGPYVAPATPAEDLLAGILAEVLGVDPIGALDDFFELGGHSLLAMQVISRVRGAFEVELPLAALFDQPTVRGLAAVVEGPSVRTPVPPVTPAPRDQALPLSFAQQRLWFLDQLEPGSAEYNVPMRVPLAADTDVRALGAALDAVVARHEALRTRLVAGPDGTARQVIDPPGPVPLPIADVSAAAEPVRAADRLVALDAVAPFDLAAGPLIRTCLIRLGQAGYVLSLTLHHAAFDEWSGGILRRELSALTAAFRAGKPDPLPPLAVQYADFALWQRAWLTGDVLDRQLAYWRDRLDGLPVLELPTDHPRPPVRSSSGTVTRFAVPPGTARGLRRVARESGASMFMVLFAAYAALLGRYCGTDDVVAGTPVANRNRAETEDLIGFFVNTLVLRADLSGDPSFADLVGRVREAALGAFAHQDLPFEQLVEALVTERDRSRTPLFQAFFNYDVEDPGDVGTDVVAKFDLRLIVVDDGADLVGVVEYSTALFEAATISRLTGHLITLLGAVAGDAEVRLSGLPMLTADERAELVEGW</sequence>
<dbReference type="FunFam" id="1.10.1200.10:FF:000016">
    <property type="entry name" value="Non-ribosomal peptide synthase"/>
    <property type="match status" value="1"/>
</dbReference>
<dbReference type="FunFam" id="3.40.50.980:FF:000001">
    <property type="entry name" value="Non-ribosomal peptide synthetase"/>
    <property type="match status" value="1"/>
</dbReference>
<dbReference type="SMART" id="SM00823">
    <property type="entry name" value="PKS_PP"/>
    <property type="match status" value="1"/>
</dbReference>
<dbReference type="InterPro" id="IPR010071">
    <property type="entry name" value="AA_adenyl_dom"/>
</dbReference>
<dbReference type="PROSITE" id="PS00012">
    <property type="entry name" value="PHOSPHOPANTETHEINE"/>
    <property type="match status" value="1"/>
</dbReference>
<keyword evidence="4" id="KW-0597">Phosphoprotein</keyword>
<dbReference type="InterPro" id="IPR023213">
    <property type="entry name" value="CAT-like_dom_sf"/>
</dbReference>
<dbReference type="GO" id="GO:0003824">
    <property type="term" value="F:catalytic activity"/>
    <property type="evidence" value="ECO:0007669"/>
    <property type="project" value="InterPro"/>
</dbReference>
<dbReference type="Gene3D" id="3.30.559.30">
    <property type="entry name" value="Nonribosomal peptide synthetase, condensation domain"/>
    <property type="match status" value="1"/>
</dbReference>
<evidence type="ECO:0000256" key="2">
    <source>
        <dbReference type="ARBA" id="ARBA00006432"/>
    </source>
</evidence>
<dbReference type="NCBIfam" id="TIGR01733">
    <property type="entry name" value="AA-adenyl-dom"/>
    <property type="match status" value="1"/>
</dbReference>